<dbReference type="KEGG" id="abri:DFR85_12870"/>
<dbReference type="RefSeq" id="WP_110271235.1">
    <property type="nucleotide sequence ID" value="NZ_CP029289.2"/>
</dbReference>
<name>A0A2U9IHA1_9CREN</name>
<proteinExistence type="predicted"/>
<dbReference type="EMBL" id="CP029289">
    <property type="protein sequence ID" value="AWR95355.1"/>
    <property type="molecule type" value="Genomic_DNA"/>
</dbReference>
<keyword evidence="1" id="KW-0472">Membrane</keyword>
<keyword evidence="1" id="KW-0812">Transmembrane</keyword>
<accession>A0A2U9IHA1</accession>
<sequence>MFSLQPGITPLPLVLGYFVFAAIVAVFILRKSKFTPTDFALAGVGGALVSVADHIIGDAIFLPSSTVSDKP</sequence>
<dbReference type="OrthoDB" id="43560at2157"/>
<reference evidence="2 3" key="1">
    <citation type="submission" date="2018-05" db="EMBL/GenBank/DDBJ databases">
        <title>Complete Genome Sequences of Extremely Thermoacidophilic, Metal-Mobilizing Type-Strain Members of the Archaeal Family Sulfolobaceae: Acidianus brierleyi DSM-1651T, Acidianus sulfidivorans DSM-18786T, Metallosphaera hakonensis DSM-7519T, and Metallosphaera prunae DSM-10039T.</title>
        <authorList>
            <person name="Counts J.A."/>
            <person name="Kelly R.M."/>
        </authorList>
    </citation>
    <scope>NUCLEOTIDE SEQUENCE [LARGE SCALE GENOMIC DNA]</scope>
    <source>
        <strain evidence="2 3">DSM 1651</strain>
    </source>
</reference>
<evidence type="ECO:0000313" key="2">
    <source>
        <dbReference type="EMBL" id="AWR95355.1"/>
    </source>
</evidence>
<feature type="transmembrane region" description="Helical" evidence="1">
    <location>
        <begin position="12"/>
        <end position="29"/>
    </location>
</feature>
<gene>
    <name evidence="2" type="ORF">DFR85_12870</name>
</gene>
<dbReference type="AlphaFoldDB" id="A0A2U9IHA1"/>
<keyword evidence="1" id="KW-1133">Transmembrane helix</keyword>
<evidence type="ECO:0000256" key="1">
    <source>
        <dbReference type="SAM" id="Phobius"/>
    </source>
</evidence>
<evidence type="ECO:0000313" key="3">
    <source>
        <dbReference type="Proteomes" id="UP000248044"/>
    </source>
</evidence>
<organism evidence="2 3">
    <name type="scientific">Acidianus brierleyi</name>
    <dbReference type="NCBI Taxonomy" id="41673"/>
    <lineage>
        <taxon>Archaea</taxon>
        <taxon>Thermoproteota</taxon>
        <taxon>Thermoprotei</taxon>
        <taxon>Sulfolobales</taxon>
        <taxon>Sulfolobaceae</taxon>
        <taxon>Acidianus</taxon>
    </lineage>
</organism>
<dbReference type="GeneID" id="36833064"/>
<dbReference type="Proteomes" id="UP000248044">
    <property type="component" value="Chromosome"/>
</dbReference>
<protein>
    <submittedName>
        <fullName evidence="2">Uncharacterized protein</fullName>
    </submittedName>
</protein>
<keyword evidence="3" id="KW-1185">Reference proteome</keyword>